<reference evidence="2" key="2">
    <citation type="submission" date="2020-02" db="EMBL/GenBank/DDBJ databases">
        <authorList>
            <person name="Gilchrist C.L.M."/>
            <person name="Chooi Y.-H."/>
        </authorList>
    </citation>
    <scope>NUCLEOTIDE SEQUENCE</scope>
    <source>
        <strain evidence="2">MST-FP2251</strain>
    </source>
</reference>
<feature type="region of interest" description="Disordered" evidence="1">
    <location>
        <begin position="1"/>
        <end position="20"/>
    </location>
</feature>
<evidence type="ECO:0000256" key="1">
    <source>
        <dbReference type="SAM" id="MobiDB-lite"/>
    </source>
</evidence>
<evidence type="ECO:0000313" key="3">
    <source>
        <dbReference type="Proteomes" id="UP001194746"/>
    </source>
</evidence>
<comment type="caution">
    <text evidence="2">The sequence shown here is derived from an EMBL/GenBank/DDBJ whole genome shotgun (WGS) entry which is preliminary data.</text>
</comment>
<name>A0AAD4CIS4_ASPNN</name>
<evidence type="ECO:0000313" key="2">
    <source>
        <dbReference type="EMBL" id="KAF9887047.1"/>
    </source>
</evidence>
<protein>
    <submittedName>
        <fullName evidence="2">Uncharacterized protein</fullName>
    </submittedName>
</protein>
<feature type="compositionally biased region" description="Polar residues" evidence="1">
    <location>
        <begin position="10"/>
        <end position="20"/>
    </location>
</feature>
<keyword evidence="3" id="KW-1185">Reference proteome</keyword>
<dbReference type="AlphaFoldDB" id="A0AAD4CIS4"/>
<proteinExistence type="predicted"/>
<reference evidence="2" key="1">
    <citation type="journal article" date="2019" name="Beilstein J. Org. Chem.">
        <title>Nanangenines: drimane sesquiterpenoids as the dominant metabolite cohort of a novel Australian fungus, Aspergillus nanangensis.</title>
        <authorList>
            <person name="Lacey H.J."/>
            <person name="Gilchrist C.L.M."/>
            <person name="Crombie A."/>
            <person name="Kalaitzis J.A."/>
            <person name="Vuong D."/>
            <person name="Rutledge P.J."/>
            <person name="Turner P."/>
            <person name="Pitt J.I."/>
            <person name="Lacey E."/>
            <person name="Chooi Y.H."/>
            <person name="Piggott A.M."/>
        </authorList>
    </citation>
    <scope>NUCLEOTIDE SEQUENCE</scope>
    <source>
        <strain evidence="2">MST-FP2251</strain>
    </source>
</reference>
<gene>
    <name evidence="2" type="ORF">FE257_010541</name>
</gene>
<dbReference type="Proteomes" id="UP001194746">
    <property type="component" value="Unassembled WGS sequence"/>
</dbReference>
<accession>A0AAD4CIS4</accession>
<dbReference type="EMBL" id="VCAU01000067">
    <property type="protein sequence ID" value="KAF9887047.1"/>
    <property type="molecule type" value="Genomic_DNA"/>
</dbReference>
<organism evidence="2 3">
    <name type="scientific">Aspergillus nanangensis</name>
    <dbReference type="NCBI Taxonomy" id="2582783"/>
    <lineage>
        <taxon>Eukaryota</taxon>
        <taxon>Fungi</taxon>
        <taxon>Dikarya</taxon>
        <taxon>Ascomycota</taxon>
        <taxon>Pezizomycotina</taxon>
        <taxon>Eurotiomycetes</taxon>
        <taxon>Eurotiomycetidae</taxon>
        <taxon>Eurotiales</taxon>
        <taxon>Aspergillaceae</taxon>
        <taxon>Aspergillus</taxon>
        <taxon>Aspergillus subgen. Circumdati</taxon>
    </lineage>
</organism>
<sequence>MAKPRRPYRNQGNVTINNPHATEAVERWMGRPKYTAYARDMGFPQRIKDQHHVLPPPMRWSSAMTPASNGHNDNALALAPPAPPLPHPPQDVFHRGPAEPGNLQPVSSKTPPAFPFRAVRAVVEAPERLFVEQYRYPGPQQMYEPPHFHANSMDTFCQQGKEWETTIAADQNNVKHSQLRGDAPIFVPQAQSHDKKELQPKEFTWMVVSST</sequence>